<name>A0A8H6WBP5_9AGAR</name>
<dbReference type="GO" id="GO:0016020">
    <property type="term" value="C:membrane"/>
    <property type="evidence" value="ECO:0007669"/>
    <property type="project" value="UniProtKB-SubCell"/>
</dbReference>
<comment type="subcellular location">
    <subcellularLocation>
        <location evidence="1">Membrane</location>
        <topology evidence="1">Multi-pass membrane protein</topology>
    </subcellularLocation>
</comment>
<dbReference type="InterPro" id="IPR020846">
    <property type="entry name" value="MFS_dom"/>
</dbReference>
<evidence type="ECO:0000256" key="1">
    <source>
        <dbReference type="ARBA" id="ARBA00004141"/>
    </source>
</evidence>
<dbReference type="PROSITE" id="PS50850">
    <property type="entry name" value="MFS"/>
    <property type="match status" value="1"/>
</dbReference>
<evidence type="ECO:0000256" key="5">
    <source>
        <dbReference type="ARBA" id="ARBA00023136"/>
    </source>
</evidence>
<evidence type="ECO:0000256" key="6">
    <source>
        <dbReference type="SAM" id="Phobius"/>
    </source>
</evidence>
<accession>A0A8H6WBP5</accession>
<dbReference type="Proteomes" id="UP000636479">
    <property type="component" value="Unassembled WGS sequence"/>
</dbReference>
<evidence type="ECO:0000259" key="7">
    <source>
        <dbReference type="PROSITE" id="PS50850"/>
    </source>
</evidence>
<sequence length="472" mass="51879">MSVTDVRTPTERTTLLSHPVNQRTPLQHAQLAIVMLVQICEPLTSQSIYPYINQLISELDITGGDEKKVGYYAGMEALFFLAEAIATLHWSRASDAVGRKPILLIGLFGSAISMLMFGLSRTFLTLVISRSLCGLLNANVSVMKSTLGDLTDRTNRADAFVFLPIVWATGASLGPLIGGSLARPHDRFPQSTFFSTHFWLRFPYFLPCLVVSGCVIVAWSVVLAFLKETAPRKRQVPTSKHPTNSRPEDRYGGNTSIPMRQLMTFPVVVSISNYVVLALLNIIIVALIPLFLAMPITIGGLGLDPPKIGWILCIYGFITGLFNLFFFARLVRWIGEKRMFVWGLSTTLLIFPLFPLMNALARERGELWWGVYALITCLLFLGSIMDVSFGAIFMFVTASAPASSRGAVNGLSQTSVSLARSIGPILGTSLFSVSVQKNLLGGYFVYVALFSLSCIAVCLADRLPDDVWNDIE</sequence>
<feature type="transmembrane region" description="Helical" evidence="6">
    <location>
        <begin position="267"/>
        <end position="296"/>
    </location>
</feature>
<dbReference type="InterPro" id="IPR036259">
    <property type="entry name" value="MFS_trans_sf"/>
</dbReference>
<dbReference type="Gene3D" id="1.20.1250.20">
    <property type="entry name" value="MFS general substrate transporter like domains"/>
    <property type="match status" value="1"/>
</dbReference>
<comment type="caution">
    <text evidence="8">The sequence shown here is derived from an EMBL/GenBank/DDBJ whole genome shotgun (WGS) entry which is preliminary data.</text>
</comment>
<proteinExistence type="predicted"/>
<evidence type="ECO:0000313" key="8">
    <source>
        <dbReference type="EMBL" id="KAF7312032.1"/>
    </source>
</evidence>
<organism evidence="8 9">
    <name type="scientific">Mycena indigotica</name>
    <dbReference type="NCBI Taxonomy" id="2126181"/>
    <lineage>
        <taxon>Eukaryota</taxon>
        <taxon>Fungi</taxon>
        <taxon>Dikarya</taxon>
        <taxon>Basidiomycota</taxon>
        <taxon>Agaricomycotina</taxon>
        <taxon>Agaricomycetes</taxon>
        <taxon>Agaricomycetidae</taxon>
        <taxon>Agaricales</taxon>
        <taxon>Marasmiineae</taxon>
        <taxon>Mycenaceae</taxon>
        <taxon>Mycena</taxon>
    </lineage>
</organism>
<feature type="transmembrane region" description="Helical" evidence="6">
    <location>
        <begin position="340"/>
        <end position="361"/>
    </location>
</feature>
<dbReference type="OrthoDB" id="419616at2759"/>
<dbReference type="RefSeq" id="XP_037224140.1">
    <property type="nucleotide sequence ID" value="XM_037359045.1"/>
</dbReference>
<evidence type="ECO:0000313" key="9">
    <source>
        <dbReference type="Proteomes" id="UP000636479"/>
    </source>
</evidence>
<feature type="transmembrane region" description="Helical" evidence="6">
    <location>
        <begin position="202"/>
        <end position="226"/>
    </location>
</feature>
<reference evidence="8" key="1">
    <citation type="submission" date="2020-05" db="EMBL/GenBank/DDBJ databases">
        <title>Mycena genomes resolve the evolution of fungal bioluminescence.</title>
        <authorList>
            <person name="Tsai I.J."/>
        </authorList>
    </citation>
    <scope>NUCLEOTIDE SEQUENCE</scope>
    <source>
        <strain evidence="8">171206Taipei</strain>
    </source>
</reference>
<dbReference type="SUPFAM" id="SSF103473">
    <property type="entry name" value="MFS general substrate transporter"/>
    <property type="match status" value="1"/>
</dbReference>
<feature type="transmembrane region" description="Helical" evidence="6">
    <location>
        <begin position="102"/>
        <end position="120"/>
    </location>
</feature>
<keyword evidence="5 6" id="KW-0472">Membrane</keyword>
<keyword evidence="4 6" id="KW-1133">Transmembrane helix</keyword>
<feature type="transmembrane region" description="Helical" evidence="6">
    <location>
        <begin position="308"/>
        <end position="328"/>
    </location>
</feature>
<dbReference type="Pfam" id="PF07690">
    <property type="entry name" value="MFS_1"/>
    <property type="match status" value="1"/>
</dbReference>
<gene>
    <name evidence="8" type="ORF">MIND_00215300</name>
</gene>
<evidence type="ECO:0000256" key="4">
    <source>
        <dbReference type="ARBA" id="ARBA00022989"/>
    </source>
</evidence>
<evidence type="ECO:0000256" key="2">
    <source>
        <dbReference type="ARBA" id="ARBA00022448"/>
    </source>
</evidence>
<dbReference type="GeneID" id="59341561"/>
<feature type="domain" description="Major facilitator superfamily (MFS) profile" evidence="7">
    <location>
        <begin position="30"/>
        <end position="465"/>
    </location>
</feature>
<dbReference type="CDD" id="cd17330">
    <property type="entry name" value="MFS_SLC46_TetA_like"/>
    <property type="match status" value="1"/>
</dbReference>
<keyword evidence="9" id="KW-1185">Reference proteome</keyword>
<dbReference type="PANTHER" id="PTHR23504">
    <property type="entry name" value="MAJOR FACILITATOR SUPERFAMILY DOMAIN-CONTAINING PROTEIN 10"/>
    <property type="match status" value="1"/>
</dbReference>
<feature type="transmembrane region" description="Helical" evidence="6">
    <location>
        <begin position="367"/>
        <end position="396"/>
    </location>
</feature>
<feature type="transmembrane region" description="Helical" evidence="6">
    <location>
        <begin position="69"/>
        <end position="90"/>
    </location>
</feature>
<evidence type="ECO:0000256" key="3">
    <source>
        <dbReference type="ARBA" id="ARBA00022692"/>
    </source>
</evidence>
<keyword evidence="2" id="KW-0813">Transport</keyword>
<feature type="transmembrane region" description="Helical" evidence="6">
    <location>
        <begin position="441"/>
        <end position="460"/>
    </location>
</feature>
<dbReference type="PANTHER" id="PTHR23504:SF15">
    <property type="entry name" value="MAJOR FACILITATOR SUPERFAMILY (MFS) PROFILE DOMAIN-CONTAINING PROTEIN"/>
    <property type="match status" value="1"/>
</dbReference>
<dbReference type="InterPro" id="IPR001958">
    <property type="entry name" value="Tet-R_TetA/multi-R_MdtG-like"/>
</dbReference>
<keyword evidence="3 6" id="KW-0812">Transmembrane</keyword>
<dbReference type="EMBL" id="JACAZF010000002">
    <property type="protein sequence ID" value="KAF7312032.1"/>
    <property type="molecule type" value="Genomic_DNA"/>
</dbReference>
<dbReference type="AlphaFoldDB" id="A0A8H6WBP5"/>
<dbReference type="GO" id="GO:0022857">
    <property type="term" value="F:transmembrane transporter activity"/>
    <property type="evidence" value="ECO:0007669"/>
    <property type="project" value="InterPro"/>
</dbReference>
<dbReference type="PRINTS" id="PR01035">
    <property type="entry name" value="TCRTETA"/>
</dbReference>
<protein>
    <submittedName>
        <fullName evidence="8">Major facilitator superfamily multidrug-resistance DHA1 sub-family</fullName>
    </submittedName>
</protein>
<feature type="transmembrane region" description="Helical" evidence="6">
    <location>
        <begin position="159"/>
        <end position="182"/>
    </location>
</feature>
<dbReference type="InterPro" id="IPR011701">
    <property type="entry name" value="MFS"/>
</dbReference>